<organism evidence="3 4">
    <name type="scientific">Frankia canadensis</name>
    <dbReference type="NCBI Taxonomy" id="1836972"/>
    <lineage>
        <taxon>Bacteria</taxon>
        <taxon>Bacillati</taxon>
        <taxon>Actinomycetota</taxon>
        <taxon>Actinomycetes</taxon>
        <taxon>Frankiales</taxon>
        <taxon>Frankiaceae</taxon>
        <taxon>Frankia</taxon>
    </lineage>
</organism>
<accession>A0A2I2KT65</accession>
<dbReference type="RefSeq" id="WP_101832467.1">
    <property type="nucleotide sequence ID" value="NZ_FZMO01000207.1"/>
</dbReference>
<reference evidence="3 4" key="1">
    <citation type="submission" date="2017-06" db="EMBL/GenBank/DDBJ databases">
        <authorList>
            <person name="Kim H.J."/>
            <person name="Triplett B.A."/>
        </authorList>
    </citation>
    <scope>NUCLEOTIDE SEQUENCE [LARGE SCALE GENOMIC DNA]</scope>
    <source>
        <strain evidence="3">FRACA_ARgP5</strain>
    </source>
</reference>
<feature type="region of interest" description="Disordered" evidence="1">
    <location>
        <begin position="71"/>
        <end position="100"/>
    </location>
</feature>
<dbReference type="Pfam" id="PF24551">
    <property type="entry name" value="SH3_Rv0428c"/>
    <property type="match status" value="1"/>
</dbReference>
<evidence type="ECO:0000313" key="4">
    <source>
        <dbReference type="Proteomes" id="UP000234331"/>
    </source>
</evidence>
<dbReference type="OrthoDB" id="9775595at2"/>
<keyword evidence="4" id="KW-1185">Reference proteome</keyword>
<dbReference type="InterPro" id="IPR056934">
    <property type="entry name" value="SH3_Rv0428c"/>
</dbReference>
<dbReference type="Proteomes" id="UP000234331">
    <property type="component" value="Unassembled WGS sequence"/>
</dbReference>
<evidence type="ECO:0000259" key="2">
    <source>
        <dbReference type="Pfam" id="PF24551"/>
    </source>
</evidence>
<evidence type="ECO:0000256" key="1">
    <source>
        <dbReference type="SAM" id="MobiDB-lite"/>
    </source>
</evidence>
<gene>
    <name evidence="3" type="ORF">FRACA_2850004</name>
</gene>
<feature type="domain" description="Histone acetyltransferase Rv0428c-like SH3" evidence="2">
    <location>
        <begin position="11"/>
        <end position="64"/>
    </location>
</feature>
<feature type="compositionally biased region" description="Low complexity" evidence="1">
    <location>
        <begin position="86"/>
        <end position="100"/>
    </location>
</feature>
<protein>
    <recommendedName>
        <fullName evidence="2">Histone acetyltransferase Rv0428c-like SH3 domain-containing protein</fullName>
    </recommendedName>
</protein>
<proteinExistence type="predicted"/>
<feature type="region of interest" description="Disordered" evidence="1">
    <location>
        <begin position="133"/>
        <end position="165"/>
    </location>
</feature>
<dbReference type="EMBL" id="FZMO01000207">
    <property type="protein sequence ID" value="SNQ48857.1"/>
    <property type="molecule type" value="Genomic_DNA"/>
</dbReference>
<evidence type="ECO:0000313" key="3">
    <source>
        <dbReference type="EMBL" id="SNQ48857.1"/>
    </source>
</evidence>
<feature type="compositionally biased region" description="Low complexity" evidence="1">
    <location>
        <begin position="146"/>
        <end position="155"/>
    </location>
</feature>
<name>A0A2I2KT65_9ACTN</name>
<dbReference type="AlphaFoldDB" id="A0A2I2KT65"/>
<sequence length="165" mass="16982">MVYVVRITRADIGARVMIRRRIPGPIPLSDVLGTLRSWSSHVLTVETADGSAVQVTEEDIVAARVVPARPAARRPRTVTQPDVANPTGLTRTTPDTTDPGTIVRTQPVERATIPDMTLPDTTHTGTVSLLGVGAADAAGPGPGAPAPAAGPDAVGSDGSVRAERG</sequence>